<dbReference type="Gene3D" id="3.30.60.90">
    <property type="match status" value="1"/>
</dbReference>
<keyword evidence="4" id="KW-0175">Coiled coil</keyword>
<gene>
    <name evidence="5" type="ORF">EDD18DRAFT_1062742</name>
</gene>
<reference evidence="5" key="1">
    <citation type="submission" date="2023-06" db="EMBL/GenBank/DDBJ databases">
        <authorList>
            <consortium name="Lawrence Berkeley National Laboratory"/>
            <person name="Ahrendt S."/>
            <person name="Sahu N."/>
            <person name="Indic B."/>
            <person name="Wong-Bajracharya J."/>
            <person name="Merenyi Z."/>
            <person name="Ke H.-M."/>
            <person name="Monk M."/>
            <person name="Kocsube S."/>
            <person name="Drula E."/>
            <person name="Lipzen A."/>
            <person name="Balint B."/>
            <person name="Henrissat B."/>
            <person name="Andreopoulos B."/>
            <person name="Martin F.M."/>
            <person name="Harder C.B."/>
            <person name="Rigling D."/>
            <person name="Ford K.L."/>
            <person name="Foster G.D."/>
            <person name="Pangilinan J."/>
            <person name="Papanicolaou A."/>
            <person name="Barry K."/>
            <person name="LaButti K."/>
            <person name="Viragh M."/>
            <person name="Koriabine M."/>
            <person name="Yan M."/>
            <person name="Riley R."/>
            <person name="Champramary S."/>
            <person name="Plett K.L."/>
            <person name="Tsai I.J."/>
            <person name="Slot J."/>
            <person name="Sipos G."/>
            <person name="Plett J."/>
            <person name="Nagy L.G."/>
            <person name="Grigoriev I.V."/>
        </authorList>
    </citation>
    <scope>NUCLEOTIDE SEQUENCE</scope>
    <source>
        <strain evidence="5">HWK02</strain>
    </source>
</reference>
<keyword evidence="1" id="KW-0479">Metal-binding</keyword>
<dbReference type="SUPFAM" id="SSF57850">
    <property type="entry name" value="RING/U-box"/>
    <property type="match status" value="1"/>
</dbReference>
<evidence type="ECO:0000256" key="4">
    <source>
        <dbReference type="SAM" id="Coils"/>
    </source>
</evidence>
<keyword evidence="6" id="KW-1185">Reference proteome</keyword>
<evidence type="ECO:0008006" key="7">
    <source>
        <dbReference type="Google" id="ProtNLM"/>
    </source>
</evidence>
<evidence type="ECO:0000313" key="5">
    <source>
        <dbReference type="EMBL" id="KAK0504191.1"/>
    </source>
</evidence>
<proteinExistence type="predicted"/>
<evidence type="ECO:0000256" key="1">
    <source>
        <dbReference type="ARBA" id="ARBA00022723"/>
    </source>
</evidence>
<dbReference type="GO" id="GO:0008270">
    <property type="term" value="F:zinc ion binding"/>
    <property type="evidence" value="ECO:0007669"/>
    <property type="project" value="UniProtKB-KW"/>
</dbReference>
<dbReference type="Proteomes" id="UP001175228">
    <property type="component" value="Unassembled WGS sequence"/>
</dbReference>
<evidence type="ECO:0000256" key="2">
    <source>
        <dbReference type="ARBA" id="ARBA00022771"/>
    </source>
</evidence>
<feature type="coiled-coil region" evidence="4">
    <location>
        <begin position="988"/>
        <end position="1015"/>
    </location>
</feature>
<protein>
    <recommendedName>
        <fullName evidence="7">EF-hand domain-containing protein</fullName>
    </recommendedName>
</protein>
<accession>A0AA39TZ06</accession>
<sequence length="1037" mass="117530">MLRLQHVKDPKVEGPDNITIHDQIGGLMKTIAQDIKNTSSVCDSYQKKSTMSRIIKSVPYHGIFAEHVEKLIKDRGDLDMALQIHIGMSVDAANAKLEDQKAVLNSIDRKVENWSAKMEKLFRLLETSRERDVRIFIEDKGGVEKCIKHDDLLGQLIEKSGKGYDDILGAQFGSSKSPSETMEKARKELLRELTEDAKKVFEKDMKSFGSKLELQEKALDRQAQQLQEILDAVKPGAHNRINDNDFKRLWEGMAWNRSVKAKYLVLALHDYFIEKLKPPGRPDEPIPAEYEKDRWTLAYLNSPHFQPLLEAIDDDATGFITIREINTFMESKPKEWMLLQWIAYWAGGWKISINRYKNDIYMLITAMYKICPRVLPANRYAVITYLQHENLFQIDKILQSTQDPPPNAFKSMELLRLTQEFMEVERQCLQDNLGSMGYDIDTEYTVSLLTGPGRIERYIYTMLYLLLERHYRVFELATTVILDPKEIPDMIASLWILFAIVNERLESLASIFKQSNVDVEEKLKSFAFGMVGLYYDSSEKDLSSNGIADYIYRQSPFDADVEPPTGMISPDNLVHNTPSLPSGASYYSPSPPSRACASEGPIQGPWSGHVYDRHRSMFGLIQLNIESSAEGALKGKGVAWQHAIGISGNIMQNNQDGNGVVPASNDGDGGTITQQDELGAVEAMPDDATDLESAMNDVDAASQYTFVLRRKPASLWRFLHSGPPHLPVAAGSLARARWSFALKCVLDGVKRKNSPGKYFVERFIEAGRFIILARRELYEDTDYFPRLSELSAKEKEELEWLKCAIFPEFSLFPHAHRLCFCSSYGCDSCDDSIVGTRWACLTCINDSFTDTIDLCSSCAKKEESIRLRGFVHDASHVLLKCDTYVLDAHWNWIIRRARSMLVQIKKKLRSRSKGRAELAESNASNIARPLKCQACSEEVTLPCWVRVDSYCMYSENCLCDKCESKSKPPAHDSPEFGMPLLRLRIKDADDAAVEAVNEESRLAALENKFENIDQKLSVIMNHLDKVLKVIGNPLSDV</sequence>
<dbReference type="AlphaFoldDB" id="A0AA39TZ06"/>
<keyword evidence="2" id="KW-0863">Zinc-finger</keyword>
<evidence type="ECO:0000256" key="3">
    <source>
        <dbReference type="ARBA" id="ARBA00022833"/>
    </source>
</evidence>
<dbReference type="InterPro" id="IPR018247">
    <property type="entry name" value="EF_Hand_1_Ca_BS"/>
</dbReference>
<keyword evidence="3" id="KW-0862">Zinc</keyword>
<comment type="caution">
    <text evidence="5">The sequence shown here is derived from an EMBL/GenBank/DDBJ whole genome shotgun (WGS) entry which is preliminary data.</text>
</comment>
<organism evidence="5 6">
    <name type="scientific">Armillaria luteobubalina</name>
    <dbReference type="NCBI Taxonomy" id="153913"/>
    <lineage>
        <taxon>Eukaryota</taxon>
        <taxon>Fungi</taxon>
        <taxon>Dikarya</taxon>
        <taxon>Basidiomycota</taxon>
        <taxon>Agaricomycotina</taxon>
        <taxon>Agaricomycetes</taxon>
        <taxon>Agaricomycetidae</taxon>
        <taxon>Agaricales</taxon>
        <taxon>Marasmiineae</taxon>
        <taxon>Physalacriaceae</taxon>
        <taxon>Armillaria</taxon>
    </lineage>
</organism>
<name>A0AA39TZ06_9AGAR</name>
<dbReference type="EMBL" id="JAUEPU010000003">
    <property type="protein sequence ID" value="KAK0504191.1"/>
    <property type="molecule type" value="Genomic_DNA"/>
</dbReference>
<dbReference type="PROSITE" id="PS00018">
    <property type="entry name" value="EF_HAND_1"/>
    <property type="match status" value="1"/>
</dbReference>
<evidence type="ECO:0000313" key="6">
    <source>
        <dbReference type="Proteomes" id="UP001175228"/>
    </source>
</evidence>
<dbReference type="InterPro" id="IPR043145">
    <property type="entry name" value="Znf_ZZ_sf"/>
</dbReference>